<dbReference type="InterPro" id="IPR036388">
    <property type="entry name" value="WH-like_DNA-bd_sf"/>
</dbReference>
<proteinExistence type="predicted"/>
<dbReference type="PRINTS" id="PR00035">
    <property type="entry name" value="HTHGNTR"/>
</dbReference>
<dbReference type="Pfam" id="PF00392">
    <property type="entry name" value="GntR"/>
    <property type="match status" value="1"/>
</dbReference>
<dbReference type="RefSeq" id="WP_211349955.1">
    <property type="nucleotide sequence ID" value="NZ_VFOX01000001.1"/>
</dbReference>
<keyword evidence="6" id="KW-1185">Reference proteome</keyword>
<evidence type="ECO:0000313" key="6">
    <source>
        <dbReference type="Proteomes" id="UP000317209"/>
    </source>
</evidence>
<dbReference type="SMART" id="SM00345">
    <property type="entry name" value="HTH_GNTR"/>
    <property type="match status" value="1"/>
</dbReference>
<dbReference type="EMBL" id="VFOX01000001">
    <property type="protein sequence ID" value="TQL85641.1"/>
    <property type="molecule type" value="Genomic_DNA"/>
</dbReference>
<dbReference type="Proteomes" id="UP000317209">
    <property type="component" value="Unassembled WGS sequence"/>
</dbReference>
<keyword evidence="2 5" id="KW-0238">DNA-binding</keyword>
<evidence type="ECO:0000259" key="4">
    <source>
        <dbReference type="PROSITE" id="PS50949"/>
    </source>
</evidence>
<evidence type="ECO:0000313" key="5">
    <source>
        <dbReference type="EMBL" id="TQL85641.1"/>
    </source>
</evidence>
<feature type="domain" description="HTH gntR-type" evidence="4">
    <location>
        <begin position="10"/>
        <end position="77"/>
    </location>
</feature>
<dbReference type="InterPro" id="IPR011711">
    <property type="entry name" value="GntR_C"/>
</dbReference>
<name>A0A543BLE5_9MICO</name>
<dbReference type="Pfam" id="PF07729">
    <property type="entry name" value="FCD"/>
    <property type="match status" value="1"/>
</dbReference>
<accession>A0A543BLE5</accession>
<dbReference type="PROSITE" id="PS50949">
    <property type="entry name" value="HTH_GNTR"/>
    <property type="match status" value="1"/>
</dbReference>
<dbReference type="InterPro" id="IPR036390">
    <property type="entry name" value="WH_DNA-bd_sf"/>
</dbReference>
<evidence type="ECO:0000256" key="3">
    <source>
        <dbReference type="ARBA" id="ARBA00023163"/>
    </source>
</evidence>
<dbReference type="Gene3D" id="1.10.10.10">
    <property type="entry name" value="Winged helix-like DNA-binding domain superfamily/Winged helix DNA-binding domain"/>
    <property type="match status" value="1"/>
</dbReference>
<dbReference type="AlphaFoldDB" id="A0A543BLE5"/>
<dbReference type="PANTHER" id="PTHR43537">
    <property type="entry name" value="TRANSCRIPTIONAL REGULATOR, GNTR FAMILY"/>
    <property type="match status" value="1"/>
</dbReference>
<organism evidence="5 6">
    <name type="scientific">Microbacterium saperdae</name>
    <dbReference type="NCBI Taxonomy" id="69368"/>
    <lineage>
        <taxon>Bacteria</taxon>
        <taxon>Bacillati</taxon>
        <taxon>Actinomycetota</taxon>
        <taxon>Actinomycetes</taxon>
        <taxon>Micrococcales</taxon>
        <taxon>Microbacteriaceae</taxon>
        <taxon>Microbacterium</taxon>
    </lineage>
</organism>
<dbReference type="SUPFAM" id="SSF46785">
    <property type="entry name" value="Winged helix' DNA-binding domain"/>
    <property type="match status" value="1"/>
</dbReference>
<dbReference type="SUPFAM" id="SSF48008">
    <property type="entry name" value="GntR ligand-binding domain-like"/>
    <property type="match status" value="1"/>
</dbReference>
<protein>
    <submittedName>
        <fullName evidence="5">DNA-binding GntR family transcriptional regulator</fullName>
    </submittedName>
</protein>
<dbReference type="PANTHER" id="PTHR43537:SF24">
    <property type="entry name" value="GLUCONATE OPERON TRANSCRIPTIONAL REPRESSOR"/>
    <property type="match status" value="1"/>
</dbReference>
<reference evidence="5 6" key="1">
    <citation type="submission" date="2019-06" db="EMBL/GenBank/DDBJ databases">
        <title>Sequencing the genomes of 1000 actinobacteria strains.</title>
        <authorList>
            <person name="Klenk H.-P."/>
        </authorList>
    </citation>
    <scope>NUCLEOTIDE SEQUENCE [LARGE SCALE GENOMIC DNA]</scope>
    <source>
        <strain evidence="5 6">DSM 20169</strain>
    </source>
</reference>
<keyword evidence="1" id="KW-0805">Transcription regulation</keyword>
<sequence>MSESGGEGSASASEAAYHHVRAQILDGALLGGSMMSEGTVADELGMSRTPVREAFLRLQGEGWLRLYPKRGALVVEVRPHEREEIVRARVLIESDAVARVSGDARLRSELVERLRTSLGGQRDAAAREDLHGFATLDADFHAAIVEAGGNRLLSDFFASLSDRQRRMTARSLWKRADRLEGVLDDHTELVRLIDGAHSDAFRIALESHIRRAHRELLP</sequence>
<dbReference type="GO" id="GO:0003700">
    <property type="term" value="F:DNA-binding transcription factor activity"/>
    <property type="evidence" value="ECO:0007669"/>
    <property type="project" value="InterPro"/>
</dbReference>
<gene>
    <name evidence="5" type="ORF">FB560_1270</name>
</gene>
<dbReference type="SMART" id="SM00895">
    <property type="entry name" value="FCD"/>
    <property type="match status" value="1"/>
</dbReference>
<keyword evidence="3" id="KW-0804">Transcription</keyword>
<evidence type="ECO:0000256" key="2">
    <source>
        <dbReference type="ARBA" id="ARBA00023125"/>
    </source>
</evidence>
<dbReference type="InterPro" id="IPR008920">
    <property type="entry name" value="TF_FadR/GntR_C"/>
</dbReference>
<comment type="caution">
    <text evidence="5">The sequence shown here is derived from an EMBL/GenBank/DDBJ whole genome shotgun (WGS) entry which is preliminary data.</text>
</comment>
<dbReference type="InterPro" id="IPR000524">
    <property type="entry name" value="Tscrpt_reg_HTH_GntR"/>
</dbReference>
<dbReference type="Gene3D" id="1.20.120.530">
    <property type="entry name" value="GntR ligand-binding domain-like"/>
    <property type="match status" value="1"/>
</dbReference>
<evidence type="ECO:0000256" key="1">
    <source>
        <dbReference type="ARBA" id="ARBA00023015"/>
    </source>
</evidence>
<dbReference type="GO" id="GO:0003677">
    <property type="term" value="F:DNA binding"/>
    <property type="evidence" value="ECO:0007669"/>
    <property type="project" value="UniProtKB-KW"/>
</dbReference>